<reference evidence="1 2" key="1">
    <citation type="submission" date="2019-08" db="EMBL/GenBank/DDBJ databases">
        <title>Whole genome of Aphis craccivora.</title>
        <authorList>
            <person name="Voronova N.V."/>
            <person name="Shulinski R.S."/>
            <person name="Bandarenka Y.V."/>
            <person name="Zhorov D.G."/>
            <person name="Warner D."/>
        </authorList>
    </citation>
    <scope>NUCLEOTIDE SEQUENCE [LARGE SCALE GENOMIC DNA]</scope>
    <source>
        <strain evidence="1">180601</strain>
        <tissue evidence="1">Whole Body</tissue>
    </source>
</reference>
<evidence type="ECO:0000313" key="1">
    <source>
        <dbReference type="EMBL" id="KAF0748593.1"/>
    </source>
</evidence>
<sequence>MYSRAVPTCPLFFLLAFELQIMTKIHQNHEYFQIIFYNFFDNVNNGNKIKK</sequence>
<name>A0A6G0Y3V9_APHCR</name>
<dbReference type="AlphaFoldDB" id="A0A6G0Y3V9"/>
<proteinExistence type="predicted"/>
<evidence type="ECO:0000313" key="2">
    <source>
        <dbReference type="Proteomes" id="UP000478052"/>
    </source>
</evidence>
<protein>
    <submittedName>
        <fullName evidence="1">Uncharacterized protein</fullName>
    </submittedName>
</protein>
<dbReference type="Proteomes" id="UP000478052">
    <property type="component" value="Unassembled WGS sequence"/>
</dbReference>
<gene>
    <name evidence="1" type="ORF">FWK35_00036941</name>
</gene>
<keyword evidence="2" id="KW-1185">Reference proteome</keyword>
<organism evidence="1 2">
    <name type="scientific">Aphis craccivora</name>
    <name type="common">Cowpea aphid</name>
    <dbReference type="NCBI Taxonomy" id="307492"/>
    <lineage>
        <taxon>Eukaryota</taxon>
        <taxon>Metazoa</taxon>
        <taxon>Ecdysozoa</taxon>
        <taxon>Arthropoda</taxon>
        <taxon>Hexapoda</taxon>
        <taxon>Insecta</taxon>
        <taxon>Pterygota</taxon>
        <taxon>Neoptera</taxon>
        <taxon>Paraneoptera</taxon>
        <taxon>Hemiptera</taxon>
        <taxon>Sternorrhyncha</taxon>
        <taxon>Aphidomorpha</taxon>
        <taxon>Aphidoidea</taxon>
        <taxon>Aphididae</taxon>
        <taxon>Aphidini</taxon>
        <taxon>Aphis</taxon>
        <taxon>Aphis</taxon>
    </lineage>
</organism>
<dbReference type="EMBL" id="VUJU01006416">
    <property type="protein sequence ID" value="KAF0748593.1"/>
    <property type="molecule type" value="Genomic_DNA"/>
</dbReference>
<comment type="caution">
    <text evidence="1">The sequence shown here is derived from an EMBL/GenBank/DDBJ whole genome shotgun (WGS) entry which is preliminary data.</text>
</comment>
<accession>A0A6G0Y3V9</accession>